<gene>
    <name evidence="1 3" type="ORF">P152DRAFT_448134</name>
</gene>
<evidence type="ECO:0000313" key="2">
    <source>
        <dbReference type="Proteomes" id="UP000504638"/>
    </source>
</evidence>
<reference evidence="3" key="2">
    <citation type="submission" date="2020-04" db="EMBL/GenBank/DDBJ databases">
        <authorList>
            <consortium name="NCBI Genome Project"/>
        </authorList>
    </citation>
    <scope>NUCLEOTIDE SEQUENCE</scope>
    <source>
        <strain evidence="3">CBS 781.70</strain>
    </source>
</reference>
<dbReference type="EMBL" id="ML975154">
    <property type="protein sequence ID" value="KAF1813722.1"/>
    <property type="molecule type" value="Genomic_DNA"/>
</dbReference>
<dbReference type="AlphaFoldDB" id="A0A6G1G6S5"/>
<reference evidence="1 3" key="1">
    <citation type="submission" date="2020-01" db="EMBL/GenBank/DDBJ databases">
        <authorList>
            <consortium name="DOE Joint Genome Institute"/>
            <person name="Haridas S."/>
            <person name="Albert R."/>
            <person name="Binder M."/>
            <person name="Bloem J."/>
            <person name="Labutti K."/>
            <person name="Salamov A."/>
            <person name="Andreopoulos B."/>
            <person name="Baker S.E."/>
            <person name="Barry K."/>
            <person name="Bills G."/>
            <person name="Bluhm B.H."/>
            <person name="Cannon C."/>
            <person name="Castanera R."/>
            <person name="Culley D.E."/>
            <person name="Daum C."/>
            <person name="Ezra D."/>
            <person name="Gonzalez J.B."/>
            <person name="Henrissat B."/>
            <person name="Kuo A."/>
            <person name="Liang C."/>
            <person name="Lipzen A."/>
            <person name="Lutzoni F."/>
            <person name="Magnuson J."/>
            <person name="Mondo S."/>
            <person name="Nolan M."/>
            <person name="Ohm R."/>
            <person name="Pangilinan J."/>
            <person name="Park H.-J."/>
            <person name="Ramirez L."/>
            <person name="Alfaro M."/>
            <person name="Sun H."/>
            <person name="Tritt A."/>
            <person name="Yoshinaga Y."/>
            <person name="Zwiers L.-H."/>
            <person name="Turgeon B.G."/>
            <person name="Goodwin S.B."/>
            <person name="Spatafora J.W."/>
            <person name="Crous P.W."/>
            <person name="Grigoriev I.V."/>
        </authorList>
    </citation>
    <scope>NUCLEOTIDE SEQUENCE</scope>
    <source>
        <strain evidence="1 3">CBS 781.70</strain>
    </source>
</reference>
<reference evidence="3" key="3">
    <citation type="submission" date="2025-04" db="UniProtKB">
        <authorList>
            <consortium name="RefSeq"/>
        </authorList>
    </citation>
    <scope>IDENTIFICATION</scope>
    <source>
        <strain evidence="3">CBS 781.70</strain>
    </source>
</reference>
<dbReference type="InterPro" id="IPR009836">
    <property type="entry name" value="GRDP-like"/>
</dbReference>
<name>A0A6G1G6S5_9PEZI</name>
<dbReference type="Proteomes" id="UP000504638">
    <property type="component" value="Unplaced"/>
</dbReference>
<evidence type="ECO:0000313" key="3">
    <source>
        <dbReference type="RefSeq" id="XP_033535353.1"/>
    </source>
</evidence>
<accession>A0A6G1G6S5</accession>
<evidence type="ECO:0000313" key="1">
    <source>
        <dbReference type="EMBL" id="KAF1813722.1"/>
    </source>
</evidence>
<organism evidence="1">
    <name type="scientific">Eremomyces bilateralis CBS 781.70</name>
    <dbReference type="NCBI Taxonomy" id="1392243"/>
    <lineage>
        <taxon>Eukaryota</taxon>
        <taxon>Fungi</taxon>
        <taxon>Dikarya</taxon>
        <taxon>Ascomycota</taxon>
        <taxon>Pezizomycotina</taxon>
        <taxon>Dothideomycetes</taxon>
        <taxon>Dothideomycetes incertae sedis</taxon>
        <taxon>Eremomycetales</taxon>
        <taxon>Eremomycetaceae</taxon>
        <taxon>Eremomyces</taxon>
    </lineage>
</organism>
<sequence length="548" mass="60771">MLHKMIFHPAPKKVEAPVISIQPETAKKVEERPKDLFQLDTEMADSPRVPSVAECAAHLKLLNAFIVLKASFEAWGQEAGVPSESCWQQYMALATARFSTWLRYVRESGEISQVPSLDILLVWHAFMLNPADYFKTCGPVIGETRETIRVAGIPWEALRSCIDPVSGKFNLSASQEEILNSLNLHVDPLKFLEEENKADAAKSHFMAIMKKPDVQAEKPEHAGADTEKVVVDVKQNLLLGAYDLMAEANFTFKSIEFDPIAAVTRQLGFTEKMAHFGWLHSPTLDSTLRFADTAGAAPTMDIDPVWHTHQVSPSRYLAYCKETHGPLINHDDRAETPKLEEGFEKAQEAYKSATGAAYLECNSWYCEHDRAGGKKGLLAKDQSLLDHLIDAENQRRRNANVPVLLDFAQCCCHCSHPAQVDAESAERSKASSSQTPLDWPRCRRYRSVEEGVGKCHRRCGTFEEGVGACKRVGCPKFYEKDVGKCHARCRASEGGMGRSGGSTAIRRETCKLGPAEGIKSSAVIRCKAWRMSTAEGSKSRAANRSDVN</sequence>
<dbReference type="PANTHER" id="PTHR34365">
    <property type="entry name" value="ENOLASE (DUF1399)"/>
    <property type="match status" value="1"/>
</dbReference>
<proteinExistence type="predicted"/>
<dbReference type="GeneID" id="54418607"/>
<dbReference type="RefSeq" id="XP_033535353.1">
    <property type="nucleotide sequence ID" value="XM_033678037.1"/>
</dbReference>
<dbReference type="PANTHER" id="PTHR34365:SF7">
    <property type="entry name" value="GLYCINE-RICH DOMAIN-CONTAINING PROTEIN 1"/>
    <property type="match status" value="1"/>
</dbReference>
<dbReference type="Pfam" id="PF07173">
    <property type="entry name" value="GRDP-like"/>
    <property type="match status" value="1"/>
</dbReference>
<dbReference type="OrthoDB" id="2684236at2759"/>
<keyword evidence="2" id="KW-1185">Reference proteome</keyword>
<protein>
    <submittedName>
        <fullName evidence="1 3">Uncharacterized protein</fullName>
    </submittedName>
</protein>